<gene>
    <name evidence="1" type="ORF">DPMN_128172</name>
</gene>
<protein>
    <submittedName>
        <fullName evidence="1">Uncharacterized protein</fullName>
    </submittedName>
</protein>
<name>A0A9D4H2I3_DREPO</name>
<dbReference type="AlphaFoldDB" id="A0A9D4H2I3"/>
<dbReference type="Proteomes" id="UP000828390">
    <property type="component" value="Unassembled WGS sequence"/>
</dbReference>
<dbReference type="EMBL" id="JAIWYP010000005">
    <property type="protein sequence ID" value="KAH3826275.1"/>
    <property type="molecule type" value="Genomic_DNA"/>
</dbReference>
<evidence type="ECO:0000313" key="2">
    <source>
        <dbReference type="Proteomes" id="UP000828390"/>
    </source>
</evidence>
<sequence length="75" mass="8192">MSNAGDDSYIIEGNGGLTAGSGGRGGSYFRAGQDGERTWQVFIAKGRRAIRIGSYKAHNGYHPDRWLPGRRAVYM</sequence>
<evidence type="ECO:0000313" key="1">
    <source>
        <dbReference type="EMBL" id="KAH3826275.1"/>
    </source>
</evidence>
<proteinExistence type="predicted"/>
<reference evidence="1" key="2">
    <citation type="submission" date="2020-11" db="EMBL/GenBank/DDBJ databases">
        <authorList>
            <person name="McCartney M.A."/>
            <person name="Auch B."/>
            <person name="Kono T."/>
            <person name="Mallez S."/>
            <person name="Becker A."/>
            <person name="Gohl D.M."/>
            <person name="Silverstein K.A.T."/>
            <person name="Koren S."/>
            <person name="Bechman K.B."/>
            <person name="Herman A."/>
            <person name="Abrahante J.E."/>
            <person name="Garbe J."/>
        </authorList>
    </citation>
    <scope>NUCLEOTIDE SEQUENCE</scope>
    <source>
        <strain evidence="1">Duluth1</strain>
        <tissue evidence="1">Whole animal</tissue>
    </source>
</reference>
<keyword evidence="2" id="KW-1185">Reference proteome</keyword>
<reference evidence="1" key="1">
    <citation type="journal article" date="2019" name="bioRxiv">
        <title>The Genome of the Zebra Mussel, Dreissena polymorpha: A Resource for Invasive Species Research.</title>
        <authorList>
            <person name="McCartney M.A."/>
            <person name="Auch B."/>
            <person name="Kono T."/>
            <person name="Mallez S."/>
            <person name="Zhang Y."/>
            <person name="Obille A."/>
            <person name="Becker A."/>
            <person name="Abrahante J.E."/>
            <person name="Garbe J."/>
            <person name="Badalamenti J.P."/>
            <person name="Herman A."/>
            <person name="Mangelson H."/>
            <person name="Liachko I."/>
            <person name="Sullivan S."/>
            <person name="Sone E.D."/>
            <person name="Koren S."/>
            <person name="Silverstein K.A.T."/>
            <person name="Beckman K.B."/>
            <person name="Gohl D.M."/>
        </authorList>
    </citation>
    <scope>NUCLEOTIDE SEQUENCE</scope>
    <source>
        <strain evidence="1">Duluth1</strain>
        <tissue evidence="1">Whole animal</tissue>
    </source>
</reference>
<accession>A0A9D4H2I3</accession>
<organism evidence="1 2">
    <name type="scientific">Dreissena polymorpha</name>
    <name type="common">Zebra mussel</name>
    <name type="synonym">Mytilus polymorpha</name>
    <dbReference type="NCBI Taxonomy" id="45954"/>
    <lineage>
        <taxon>Eukaryota</taxon>
        <taxon>Metazoa</taxon>
        <taxon>Spiralia</taxon>
        <taxon>Lophotrochozoa</taxon>
        <taxon>Mollusca</taxon>
        <taxon>Bivalvia</taxon>
        <taxon>Autobranchia</taxon>
        <taxon>Heteroconchia</taxon>
        <taxon>Euheterodonta</taxon>
        <taxon>Imparidentia</taxon>
        <taxon>Neoheterodontei</taxon>
        <taxon>Myida</taxon>
        <taxon>Dreissenoidea</taxon>
        <taxon>Dreissenidae</taxon>
        <taxon>Dreissena</taxon>
    </lineage>
</organism>
<comment type="caution">
    <text evidence="1">The sequence shown here is derived from an EMBL/GenBank/DDBJ whole genome shotgun (WGS) entry which is preliminary data.</text>
</comment>